<evidence type="ECO:0000256" key="6">
    <source>
        <dbReference type="ARBA" id="ARBA00022801"/>
    </source>
</evidence>
<dbReference type="InterPro" id="IPR029058">
    <property type="entry name" value="AB_hydrolase_fold"/>
</dbReference>
<keyword evidence="11" id="KW-0325">Glycoprotein</keyword>
<dbReference type="Gene3D" id="2.140.10.30">
    <property type="entry name" value="Dipeptidylpeptidase IV, N-terminal domain"/>
    <property type="match status" value="1"/>
</dbReference>
<feature type="transmembrane region" description="Helical" evidence="14">
    <location>
        <begin position="26"/>
        <end position="47"/>
    </location>
</feature>
<dbReference type="SUPFAM" id="SSF82171">
    <property type="entry name" value="DPP6 N-terminal domain-like"/>
    <property type="match status" value="1"/>
</dbReference>
<dbReference type="GO" id="GO:0006508">
    <property type="term" value="P:proteolysis"/>
    <property type="evidence" value="ECO:0007669"/>
    <property type="project" value="UniProtKB-KW"/>
</dbReference>
<evidence type="ECO:0000256" key="12">
    <source>
        <dbReference type="ARBA" id="ARBA00037847"/>
    </source>
</evidence>
<dbReference type="PANTHER" id="PTHR11731">
    <property type="entry name" value="PROTEASE FAMILY S9B,C DIPEPTIDYL-PEPTIDASE IV-RELATED"/>
    <property type="match status" value="1"/>
</dbReference>
<evidence type="ECO:0000256" key="3">
    <source>
        <dbReference type="ARBA" id="ARBA00022438"/>
    </source>
</evidence>
<proteinExistence type="inferred from homology"/>
<dbReference type="InterPro" id="IPR002469">
    <property type="entry name" value="Peptidase_S9B_N"/>
</dbReference>
<name>A0A0N5AMA7_9BILA</name>
<keyword evidence="5 14" id="KW-0812">Transmembrane</keyword>
<dbReference type="Pfam" id="PF00930">
    <property type="entry name" value="DPPIV_N"/>
    <property type="match status" value="1"/>
</dbReference>
<evidence type="ECO:0000313" key="17">
    <source>
        <dbReference type="Proteomes" id="UP000046393"/>
    </source>
</evidence>
<dbReference type="SUPFAM" id="SSF53474">
    <property type="entry name" value="alpha/beta-Hydrolases"/>
    <property type="match status" value="1"/>
</dbReference>
<keyword evidence="17" id="KW-1185">Reference proteome</keyword>
<accession>A0A0N5AMA7</accession>
<evidence type="ECO:0000256" key="10">
    <source>
        <dbReference type="ARBA" id="ARBA00023136"/>
    </source>
</evidence>
<comment type="similarity">
    <text evidence="2">Belongs to the peptidase S9B family. DPPIV subfamily.</text>
</comment>
<evidence type="ECO:0000256" key="1">
    <source>
        <dbReference type="ARBA" id="ARBA00004606"/>
    </source>
</evidence>
<keyword evidence="4" id="KW-0645">Protease</keyword>
<dbReference type="AlphaFoldDB" id="A0A0N5AMA7"/>
<comment type="function">
    <text evidence="13">Removes N-terminal dipeptides sequentially from polypeptides. Essential for control of distal tip cell migration.</text>
</comment>
<dbReference type="STRING" id="451379.A0A0N5AMA7"/>
<keyword evidence="3" id="KW-0031">Aminopeptidase</keyword>
<dbReference type="GO" id="GO:0004177">
    <property type="term" value="F:aminopeptidase activity"/>
    <property type="evidence" value="ECO:0007669"/>
    <property type="project" value="UniProtKB-KW"/>
</dbReference>
<dbReference type="PANTHER" id="PTHR11731:SF200">
    <property type="entry name" value="DIPEPTIDYL PEPTIDASE 10, ISOFORM B"/>
    <property type="match status" value="1"/>
</dbReference>
<comment type="subcellular location">
    <subcellularLocation>
        <location evidence="12">Endomembrane system</location>
        <topology evidence="12">Single-pass membrane protein</topology>
    </subcellularLocation>
    <subcellularLocation>
        <location evidence="1">Membrane</location>
        <topology evidence="1">Single-pass type II membrane protein</topology>
    </subcellularLocation>
</comment>
<evidence type="ECO:0000313" key="18">
    <source>
        <dbReference type="WBParaSite" id="SMUV_0000570901-mRNA-1"/>
    </source>
</evidence>
<keyword evidence="9 14" id="KW-1133">Transmembrane helix</keyword>
<dbReference type="FunFam" id="3.40.50.1820:FF:000003">
    <property type="entry name" value="Dipeptidyl peptidase 4"/>
    <property type="match status" value="1"/>
</dbReference>
<organism evidence="17 18">
    <name type="scientific">Syphacia muris</name>
    <dbReference type="NCBI Taxonomy" id="451379"/>
    <lineage>
        <taxon>Eukaryota</taxon>
        <taxon>Metazoa</taxon>
        <taxon>Ecdysozoa</taxon>
        <taxon>Nematoda</taxon>
        <taxon>Chromadorea</taxon>
        <taxon>Rhabditida</taxon>
        <taxon>Spirurina</taxon>
        <taxon>Oxyuridomorpha</taxon>
        <taxon>Oxyuroidea</taxon>
        <taxon>Oxyuridae</taxon>
        <taxon>Syphacia</taxon>
    </lineage>
</organism>
<evidence type="ECO:0000256" key="5">
    <source>
        <dbReference type="ARBA" id="ARBA00022692"/>
    </source>
</evidence>
<evidence type="ECO:0000256" key="4">
    <source>
        <dbReference type="ARBA" id="ARBA00022670"/>
    </source>
</evidence>
<evidence type="ECO:0000256" key="9">
    <source>
        <dbReference type="ARBA" id="ARBA00022989"/>
    </source>
</evidence>
<dbReference type="GO" id="GO:0008239">
    <property type="term" value="F:dipeptidyl-peptidase activity"/>
    <property type="evidence" value="ECO:0007669"/>
    <property type="project" value="TreeGrafter"/>
</dbReference>
<dbReference type="Proteomes" id="UP000046393">
    <property type="component" value="Unplaced"/>
</dbReference>
<protein>
    <submittedName>
        <fullName evidence="18">Dipeptidyl peptidase 4</fullName>
    </submittedName>
</protein>
<keyword evidence="10 14" id="KW-0472">Membrane</keyword>
<dbReference type="Gene3D" id="3.40.50.1820">
    <property type="entry name" value="alpha/beta hydrolase"/>
    <property type="match status" value="1"/>
</dbReference>
<evidence type="ECO:0000256" key="13">
    <source>
        <dbReference type="ARBA" id="ARBA00058505"/>
    </source>
</evidence>
<feature type="domain" description="Peptidase S9 prolyl oligopeptidase catalytic" evidence="15">
    <location>
        <begin position="605"/>
        <end position="794"/>
    </location>
</feature>
<dbReference type="InterPro" id="IPR001375">
    <property type="entry name" value="Peptidase_S9_cat"/>
</dbReference>
<evidence type="ECO:0000256" key="11">
    <source>
        <dbReference type="ARBA" id="ARBA00023180"/>
    </source>
</evidence>
<reference evidence="18" key="1">
    <citation type="submission" date="2017-02" db="UniProtKB">
        <authorList>
            <consortium name="WormBaseParasite"/>
        </authorList>
    </citation>
    <scope>IDENTIFICATION</scope>
</reference>
<dbReference type="Pfam" id="PF00326">
    <property type="entry name" value="Peptidase_S9"/>
    <property type="match status" value="1"/>
</dbReference>
<dbReference type="GO" id="GO:0012505">
    <property type="term" value="C:endomembrane system"/>
    <property type="evidence" value="ECO:0007669"/>
    <property type="project" value="UniProtKB-SubCell"/>
</dbReference>
<dbReference type="GO" id="GO:0005886">
    <property type="term" value="C:plasma membrane"/>
    <property type="evidence" value="ECO:0007669"/>
    <property type="project" value="TreeGrafter"/>
</dbReference>
<dbReference type="WBParaSite" id="SMUV_0000570901-mRNA-1">
    <property type="protein sequence ID" value="SMUV_0000570901-mRNA-1"/>
    <property type="gene ID" value="SMUV_0000570901"/>
</dbReference>
<keyword evidence="6" id="KW-0378">Hydrolase</keyword>
<evidence type="ECO:0000256" key="14">
    <source>
        <dbReference type="SAM" id="Phobius"/>
    </source>
</evidence>
<keyword evidence="7" id="KW-0720">Serine protease</keyword>
<dbReference type="GO" id="GO:0008236">
    <property type="term" value="F:serine-type peptidase activity"/>
    <property type="evidence" value="ECO:0007669"/>
    <property type="project" value="UniProtKB-KW"/>
</dbReference>
<evidence type="ECO:0000256" key="2">
    <source>
        <dbReference type="ARBA" id="ARBA00010036"/>
    </source>
</evidence>
<evidence type="ECO:0000259" key="16">
    <source>
        <dbReference type="Pfam" id="PF00930"/>
    </source>
</evidence>
<evidence type="ECO:0000256" key="7">
    <source>
        <dbReference type="ARBA" id="ARBA00022825"/>
    </source>
</evidence>
<evidence type="ECO:0000259" key="15">
    <source>
        <dbReference type="Pfam" id="PF00326"/>
    </source>
</evidence>
<evidence type="ECO:0000256" key="8">
    <source>
        <dbReference type="ARBA" id="ARBA00022968"/>
    </source>
</evidence>
<keyword evidence="8" id="KW-0735">Signal-anchor</keyword>
<dbReference type="InterPro" id="IPR050278">
    <property type="entry name" value="Serine_Prot_S9B/DPPIV"/>
</dbReference>
<sequence length="795" mass="91107">MLTSYNICSSTEAIVANSLERDWKGILTALVVIMAMCSIIVAAVLLFTPLTTGFNESRSALTIADILSANLGVGLELFEWIDTDKLLLKTEQNYSVIDTSKSDFSTAPFVAGDILTKYGKVIVWSMSHNGKYVALGFKEKKRPRYRHSQYIEYKIAQLPPSQSSDQGIRIIENVGLNKEEQLLQLFHWNPVSDSYVFVYDNNIYYRESPNSNETFALTNTTSPRIYNGIADWIYEEEIFSSEVALWWSNSGKYLAYASFDDRNVTLVEYPIYENQQYATINHVPYPKTGSKNLPKVSLYIFESGSKKTKKLNIRLKNESYKTYLFSASWITIRKRDMLVAVFANRFQNYISITICTFDTGNCILNFDMPFKIRGRQLWAEPEDFRIRHFTNDSYFVILPHLMPNQEIYNHIARITVPNPLTYGKVEFLPNGNYDVAAIKAHDAEKGRIYYLAPYPKPSQQHLLVTADSASNFKDTCITCDSFDECTFQEVAFSKGIDKFIVLCLGPRVHRMLLTSVSSNITVLKEFGDHKELKQKYDSKMLPKTYYENVTLENGFVSMVELILPYDLDFDSVDQKYPAIVSVYAGPGSQKVLEEYSTNNIDTYLGTRYIIIFIDGRGSGMRGWSYKEPLLGKIGTVEVDDQIETVKLLIERHRFIDPQKIGIWGWSYGGFAAAKAIERDWSHTFLCAASIAPVTDFKLYDATYTERYMANASLSDYETADLKRNVTRFKAVDYLIVHGTADDNVHLQNTLQFIKTLEEENIHFQLMVYPDGTHALLWARYHLYTLLSEFFSKCFS</sequence>
<feature type="domain" description="Dipeptidylpeptidase IV N-terminal" evidence="16">
    <location>
        <begin position="137"/>
        <end position="508"/>
    </location>
</feature>